<dbReference type="AlphaFoldDB" id="A0A1I8N9F9"/>
<accession>A0A1I8N9F9</accession>
<dbReference type="PANTHER" id="PTHR12972:SF0">
    <property type="entry name" value="PROTEIN DOWNSTREAM NEIGHBOR OF SON"/>
    <property type="match status" value="1"/>
</dbReference>
<dbReference type="InterPro" id="IPR024861">
    <property type="entry name" value="Donson"/>
</dbReference>
<dbReference type="STRING" id="7370.A0A1I8N9F9"/>
<comment type="subcellular location">
    <subcellularLocation>
        <location evidence="1">Nucleus</location>
    </subcellularLocation>
</comment>
<evidence type="ECO:0000256" key="2">
    <source>
        <dbReference type="ARBA" id="ARBA00022473"/>
    </source>
</evidence>
<feature type="compositionally biased region" description="Basic and acidic residues" evidence="5">
    <location>
        <begin position="73"/>
        <end position="82"/>
    </location>
</feature>
<evidence type="ECO:0000313" key="6">
    <source>
        <dbReference type="EnsemblMetazoa" id="MDOA012951-PA"/>
    </source>
</evidence>
<dbReference type="VEuPathDB" id="VectorBase:MDOA012951"/>
<keyword evidence="7" id="KW-1185">Reference proteome</keyword>
<evidence type="ECO:0000256" key="5">
    <source>
        <dbReference type="SAM" id="MobiDB-lite"/>
    </source>
</evidence>
<keyword evidence="3" id="KW-0539">Nucleus</keyword>
<feature type="region of interest" description="Disordered" evidence="5">
    <location>
        <begin position="314"/>
        <end position="386"/>
    </location>
</feature>
<dbReference type="Proteomes" id="UP001652621">
    <property type="component" value="Unplaced"/>
</dbReference>
<dbReference type="eggNOG" id="KOG4734">
    <property type="taxonomic scope" value="Eukaryota"/>
</dbReference>
<evidence type="ECO:0000256" key="3">
    <source>
        <dbReference type="ARBA" id="ARBA00023242"/>
    </source>
</evidence>
<feature type="compositionally biased region" description="Basic and acidic residues" evidence="5">
    <location>
        <begin position="349"/>
        <end position="361"/>
    </location>
</feature>
<gene>
    <name evidence="6" type="primary">101894994</name>
    <name evidence="8" type="synonym">LOC101894994</name>
</gene>
<dbReference type="EnsemblMetazoa" id="MDOA012951-RA">
    <property type="protein sequence ID" value="MDOA012951-PA"/>
    <property type="gene ID" value="MDOA012951"/>
</dbReference>
<feature type="compositionally biased region" description="Polar residues" evidence="5">
    <location>
        <begin position="331"/>
        <end position="348"/>
    </location>
</feature>
<dbReference type="GO" id="GO:0033260">
    <property type="term" value="P:nuclear DNA replication"/>
    <property type="evidence" value="ECO:0007669"/>
    <property type="project" value="TreeGrafter"/>
</dbReference>
<dbReference type="RefSeq" id="XP_005188704.1">
    <property type="nucleotide sequence ID" value="XM_005188647.3"/>
</dbReference>
<comment type="similarity">
    <text evidence="4">Belongs to the DONSON family.</text>
</comment>
<dbReference type="KEGG" id="mde:101894994"/>
<dbReference type="PANTHER" id="PTHR12972">
    <property type="entry name" value="DOWNSTREAM NEIGHBOR OF SON"/>
    <property type="match status" value="1"/>
</dbReference>
<evidence type="ECO:0000313" key="8">
    <source>
        <dbReference type="RefSeq" id="XP_005188704.1"/>
    </source>
</evidence>
<dbReference type="OrthoDB" id="534063at2759"/>
<name>A0A1I8N9F9_MUSDO</name>
<reference evidence="8" key="2">
    <citation type="submission" date="2025-04" db="UniProtKB">
        <authorList>
            <consortium name="RefSeq"/>
        </authorList>
    </citation>
    <scope>IDENTIFICATION</scope>
    <source>
        <strain evidence="8">Aabys</strain>
    </source>
</reference>
<evidence type="ECO:0000313" key="7">
    <source>
        <dbReference type="Proteomes" id="UP001652621"/>
    </source>
</evidence>
<organism evidence="6">
    <name type="scientific">Musca domestica</name>
    <name type="common">House fly</name>
    <dbReference type="NCBI Taxonomy" id="7370"/>
    <lineage>
        <taxon>Eukaryota</taxon>
        <taxon>Metazoa</taxon>
        <taxon>Ecdysozoa</taxon>
        <taxon>Arthropoda</taxon>
        <taxon>Hexapoda</taxon>
        <taxon>Insecta</taxon>
        <taxon>Pterygota</taxon>
        <taxon>Neoptera</taxon>
        <taxon>Endopterygota</taxon>
        <taxon>Diptera</taxon>
        <taxon>Brachycera</taxon>
        <taxon>Muscomorpha</taxon>
        <taxon>Muscoidea</taxon>
        <taxon>Muscidae</taxon>
        <taxon>Musca</taxon>
    </lineage>
</organism>
<keyword evidence="2" id="KW-0217">Developmental protein</keyword>
<sequence>MATKEDKSQSWKRPDELMRLQRLKQKKKQLAARFNSNNNNNNAKFAITETDKSSLLEAKMAQKRKNPFAKSTENSKKPKTDLESEDSLMGFISSPALPKKETFVKETPTRPPPAKLVLQPFDPNAFSKLLQQSAPGQEDEDVVVEQNITKHLPMDWSIKSRVRFFCCTDLPATQLKTSQLASGLTSFVRCLDTQKEEENGLDISPATRFNQATYYWQHPHIPWMTLFPRNARENAGITVGERERKALAEDWDYSFRGLFQLLRARQCAYFYLCANGFTVLFRAAGTGGRAEIHALMSPSTRGMRHALRQEGIEYTMPLKKDGGGLNKSVEGENSNSPPTNGNLANSEGTNEKAENSEKLCNGDDAEENADDDDDDEEEGDDWLHSLGVDEKEIRKIQTAHQRKLKAQEMSEDFSDNSLLLIEGVECQGFFSFLLNAKSTISSIGRLAGVPPTLLSPVAFPKATMMHLNTRSSKVRMDGVDYFSIEVKGTILPSFLPYICHLLGETKDTFSATLASSMHTLAFSKATHKLLVDDSAGQNQDKKDESEQQNAEIENAAGQVFGKENLSDCGLQPYVVENMCRTGNQAVTLLERVCYDKEYGFAWS</sequence>
<dbReference type="VEuPathDB" id="VectorBase:MDOMA2_005250"/>
<dbReference type="PRINTS" id="PR02064">
    <property type="entry name" value="DONSON"/>
</dbReference>
<protein>
    <submittedName>
        <fullName evidence="8">Protein downstream neighbor of son homolog</fullName>
    </submittedName>
</protein>
<proteinExistence type="inferred from homology"/>
<evidence type="ECO:0000256" key="4">
    <source>
        <dbReference type="ARBA" id="ARBA00025806"/>
    </source>
</evidence>
<feature type="compositionally biased region" description="Acidic residues" evidence="5">
    <location>
        <begin position="363"/>
        <end position="380"/>
    </location>
</feature>
<feature type="region of interest" description="Disordered" evidence="5">
    <location>
        <begin position="61"/>
        <end position="85"/>
    </location>
</feature>
<evidence type="ECO:0000256" key="1">
    <source>
        <dbReference type="ARBA" id="ARBA00004123"/>
    </source>
</evidence>
<reference evidence="6" key="1">
    <citation type="submission" date="2020-05" db="UniProtKB">
        <authorList>
            <consortium name="EnsemblMetazoa"/>
        </authorList>
    </citation>
    <scope>IDENTIFICATION</scope>
    <source>
        <strain evidence="6">Aabys</strain>
    </source>
</reference>
<dbReference type="GO" id="GO:0005634">
    <property type="term" value="C:nucleus"/>
    <property type="evidence" value="ECO:0007669"/>
    <property type="project" value="UniProtKB-SubCell"/>
</dbReference>